<dbReference type="PANTHER" id="PTHR43378">
    <property type="entry name" value="UDP-3-O-ACYLGLUCOSAMINE N-ACYLTRANSFERASE"/>
    <property type="match status" value="1"/>
</dbReference>
<comment type="similarity">
    <text evidence="7">Belongs to the transferase hexapeptide repeat family. LpxD subfamily.</text>
</comment>
<dbReference type="SUPFAM" id="SSF51161">
    <property type="entry name" value="Trimeric LpxA-like enzymes"/>
    <property type="match status" value="1"/>
</dbReference>
<comment type="catalytic activity">
    <reaction evidence="7">
        <text>a UDP-3-O-[(3R)-3-hydroxyacyl]-alpha-D-glucosamine + a (3R)-hydroxyacyl-[ACP] = a UDP-2-N,3-O-bis[(3R)-3-hydroxyacyl]-alpha-D-glucosamine + holo-[ACP] + H(+)</text>
        <dbReference type="Rhea" id="RHEA:53836"/>
        <dbReference type="Rhea" id="RHEA-COMP:9685"/>
        <dbReference type="Rhea" id="RHEA-COMP:9945"/>
        <dbReference type="ChEBI" id="CHEBI:15378"/>
        <dbReference type="ChEBI" id="CHEBI:64479"/>
        <dbReference type="ChEBI" id="CHEBI:78827"/>
        <dbReference type="ChEBI" id="CHEBI:137740"/>
        <dbReference type="ChEBI" id="CHEBI:137748"/>
        <dbReference type="EC" id="2.3.1.191"/>
    </reaction>
</comment>
<feature type="active site" description="Proton acceptor" evidence="7">
    <location>
        <position position="238"/>
    </location>
</feature>
<dbReference type="EMBL" id="JBHUHT010000029">
    <property type="protein sequence ID" value="MFD2097789.1"/>
    <property type="molecule type" value="Genomic_DNA"/>
</dbReference>
<keyword evidence="6 7" id="KW-0012">Acyltransferase</keyword>
<keyword evidence="3 7" id="KW-0808">Transferase</keyword>
<evidence type="ECO:0000256" key="1">
    <source>
        <dbReference type="ARBA" id="ARBA00022516"/>
    </source>
</evidence>
<dbReference type="HAMAP" id="MF_00523">
    <property type="entry name" value="LpxD"/>
    <property type="match status" value="1"/>
</dbReference>
<dbReference type="Pfam" id="PF04613">
    <property type="entry name" value="LpxD"/>
    <property type="match status" value="1"/>
</dbReference>
<dbReference type="Pfam" id="PF14602">
    <property type="entry name" value="Hexapep_2"/>
    <property type="match status" value="1"/>
</dbReference>
<reference evidence="10" key="1">
    <citation type="journal article" date="2019" name="Int. J. Syst. Evol. Microbiol.">
        <title>The Global Catalogue of Microorganisms (GCM) 10K type strain sequencing project: providing services to taxonomists for standard genome sequencing and annotation.</title>
        <authorList>
            <consortium name="The Broad Institute Genomics Platform"/>
            <consortium name="The Broad Institute Genome Sequencing Center for Infectious Disease"/>
            <person name="Wu L."/>
            <person name="Ma J."/>
        </authorList>
    </citation>
    <scope>NUCLEOTIDE SEQUENCE [LARGE SCALE GENOMIC DNA]</scope>
    <source>
        <strain evidence="10">CGMCC 1.10992</strain>
    </source>
</reference>
<evidence type="ECO:0000259" key="8">
    <source>
        <dbReference type="Pfam" id="PF04613"/>
    </source>
</evidence>
<protein>
    <recommendedName>
        <fullName evidence="7">UDP-3-O-acylglucosamine N-acyltransferase</fullName>
        <ecNumber evidence="7">2.3.1.191</ecNumber>
    </recommendedName>
</protein>
<evidence type="ECO:0000256" key="7">
    <source>
        <dbReference type="HAMAP-Rule" id="MF_00523"/>
    </source>
</evidence>
<evidence type="ECO:0000313" key="10">
    <source>
        <dbReference type="Proteomes" id="UP001597380"/>
    </source>
</evidence>
<comment type="function">
    <text evidence="7">Catalyzes the N-acylation of UDP-3-O-acylglucosamine using 3-hydroxyacyl-ACP as the acyl donor. Is involved in the biosynthesis of lipid A, a phosphorylated glycolipid that anchors the lipopolysaccharide to the outer membrane of the cell.</text>
</comment>
<dbReference type="InterPro" id="IPR011004">
    <property type="entry name" value="Trimer_LpxA-like_sf"/>
</dbReference>
<evidence type="ECO:0000313" key="9">
    <source>
        <dbReference type="EMBL" id="MFD2097789.1"/>
    </source>
</evidence>
<name>A0ABW4XV64_9GAMM</name>
<dbReference type="NCBIfam" id="TIGR01853">
    <property type="entry name" value="lipid_A_lpxD"/>
    <property type="match status" value="1"/>
</dbReference>
<keyword evidence="10" id="KW-1185">Reference proteome</keyword>
<dbReference type="CDD" id="cd03352">
    <property type="entry name" value="LbH_LpxD"/>
    <property type="match status" value="1"/>
</dbReference>
<keyword evidence="1 7" id="KW-0444">Lipid biosynthesis</keyword>
<proteinExistence type="inferred from homology"/>
<dbReference type="GO" id="GO:0103118">
    <property type="term" value="F:UDP-3-O-[(3R)-3-hydroxyacyl]-glucosamine N-acyltransferase activity"/>
    <property type="evidence" value="ECO:0007669"/>
    <property type="project" value="UniProtKB-EC"/>
</dbReference>
<dbReference type="NCBIfam" id="NF002060">
    <property type="entry name" value="PRK00892.1"/>
    <property type="match status" value="1"/>
</dbReference>
<sequence>MSKVTLSELAAHIGAELQGDPQAEVESIASLDKAGDHQVAFLTNPKYKTHLKEAKATAVIVSPDVAEEVNSNALVMANPYLGYALAAQLLDTSPAHASSIHPSAVVDGVTLGSNVSIGAHAVIEPGSEIGDGAVIGANSYIGHNSKLGENTHIFSNVTLYHRTVIGADCRIHSGTVVGADGFGYANDKGNWVRIPQTGRVIIEDNVEIGALVTIDRGALDDTIIRAGVIIDDHCHVAHNVEIGDRTAIAGAATFAGSVKVGKQCVIGGASVVNGHIEIGDNVHYSGMSMVMRGEKEPGVYSSGVITLPNKEWRKNAARFPKLDEMYRRIKALESELNALKGDD</sequence>
<keyword evidence="5 7" id="KW-0443">Lipid metabolism</keyword>
<dbReference type="PANTHER" id="PTHR43378:SF2">
    <property type="entry name" value="UDP-3-O-ACYLGLUCOSAMINE N-ACYLTRANSFERASE 1, MITOCHONDRIAL-RELATED"/>
    <property type="match status" value="1"/>
</dbReference>
<dbReference type="Gene3D" id="3.40.1390.10">
    <property type="entry name" value="MurE/MurF, N-terminal domain"/>
    <property type="match status" value="1"/>
</dbReference>
<organism evidence="9 10">
    <name type="scientific">Corallincola platygyrae</name>
    <dbReference type="NCBI Taxonomy" id="1193278"/>
    <lineage>
        <taxon>Bacteria</taxon>
        <taxon>Pseudomonadati</taxon>
        <taxon>Pseudomonadota</taxon>
        <taxon>Gammaproteobacteria</taxon>
        <taxon>Alteromonadales</taxon>
        <taxon>Psychromonadaceae</taxon>
        <taxon>Corallincola</taxon>
    </lineage>
</organism>
<evidence type="ECO:0000256" key="6">
    <source>
        <dbReference type="ARBA" id="ARBA00023315"/>
    </source>
</evidence>
<comment type="caution">
    <text evidence="9">The sequence shown here is derived from an EMBL/GenBank/DDBJ whole genome shotgun (WGS) entry which is preliminary data.</text>
</comment>
<evidence type="ECO:0000256" key="3">
    <source>
        <dbReference type="ARBA" id="ARBA00022679"/>
    </source>
</evidence>
<keyword evidence="4 7" id="KW-0677">Repeat</keyword>
<dbReference type="InterPro" id="IPR001451">
    <property type="entry name" value="Hexapep"/>
</dbReference>
<dbReference type="Gene3D" id="1.20.5.170">
    <property type="match status" value="1"/>
</dbReference>
<comment type="pathway">
    <text evidence="7">Bacterial outer membrane biogenesis; LPS lipid A biosynthesis.</text>
</comment>
<dbReference type="Proteomes" id="UP001597380">
    <property type="component" value="Unassembled WGS sequence"/>
</dbReference>
<accession>A0ABW4XV64</accession>
<evidence type="ECO:0000256" key="4">
    <source>
        <dbReference type="ARBA" id="ARBA00022737"/>
    </source>
</evidence>
<evidence type="ECO:0000256" key="2">
    <source>
        <dbReference type="ARBA" id="ARBA00022556"/>
    </source>
</evidence>
<feature type="domain" description="UDP-3-O-[3-hydroxymyristoyl] glucosamine N-acyltransferase non-repeat region" evidence="8">
    <location>
        <begin position="23"/>
        <end position="89"/>
    </location>
</feature>
<evidence type="ECO:0000256" key="5">
    <source>
        <dbReference type="ARBA" id="ARBA00023098"/>
    </source>
</evidence>
<gene>
    <name evidence="7 9" type="primary">lpxD</name>
    <name evidence="9" type="ORF">ACFSJ3_17495</name>
</gene>
<comment type="subunit">
    <text evidence="7">Homotrimer.</text>
</comment>
<dbReference type="EC" id="2.3.1.191" evidence="7"/>
<dbReference type="RefSeq" id="WP_345342066.1">
    <property type="nucleotide sequence ID" value="NZ_BAABLI010000033.1"/>
</dbReference>
<keyword evidence="2 7" id="KW-0441">Lipid A biosynthesis</keyword>
<dbReference type="InterPro" id="IPR007691">
    <property type="entry name" value="LpxD"/>
</dbReference>
<dbReference type="Gene3D" id="2.160.10.10">
    <property type="entry name" value="Hexapeptide repeat proteins"/>
    <property type="match status" value="1"/>
</dbReference>
<dbReference type="InterPro" id="IPR020573">
    <property type="entry name" value="UDP_GlcNAc_AcTrfase_non-rep"/>
</dbReference>
<dbReference type="Pfam" id="PF00132">
    <property type="entry name" value="Hexapep"/>
    <property type="match status" value="2"/>
</dbReference>